<evidence type="ECO:0000259" key="4">
    <source>
        <dbReference type="Pfam" id="PF13458"/>
    </source>
</evidence>
<dbReference type="Proteomes" id="UP000654345">
    <property type="component" value="Unassembled WGS sequence"/>
</dbReference>
<dbReference type="Pfam" id="PF13458">
    <property type="entry name" value="Peripla_BP_6"/>
    <property type="match status" value="1"/>
</dbReference>
<dbReference type="InterPro" id="IPR028082">
    <property type="entry name" value="Peripla_BP_I"/>
</dbReference>
<dbReference type="PROSITE" id="PS51257">
    <property type="entry name" value="PROKAR_LIPOPROTEIN"/>
    <property type="match status" value="1"/>
</dbReference>
<protein>
    <submittedName>
        <fullName evidence="5">Branched chain amino acid ABC transporter substrate-binding protein</fullName>
    </submittedName>
</protein>
<feature type="chain" id="PRO_5045473789" evidence="3">
    <location>
        <begin position="33"/>
        <end position="441"/>
    </location>
</feature>
<sequence>MRMQKRWTRMCALALGVPLLLAILAACGPGTATTGSNGGGSGSTIIKVATDFPASGQDTANGKPAQNGAELAVNESKNLIPGYTLQFVPKDDVGAQGVNDPDTGKKNVTELIGDALVAGIVGPFNSAVAQAEMPVANEAPIVLISPSNTNQCLTQEGAAVGCTGAQDKVPTLRPTNKVTYFRLATTDDHQGSVIADFLFQKKGLKKAYVVDDTTVYGVGIANVFVQEWQKLGGTIVGNRESKQKSNDYGGTVANVKAANPDVVFYGGTDSQGGTQLRQQLLNDSGTANLAFAGGDGIVTTAFAQAIGTKGGATYGTVAKVNETVLPAAKSFIDNYDKAYGADQYGAYSAGGYDCMKVLLNAIKSAIDSGAKTPKDSNDSAGAKTFRQAVIDAMMKTDYNGITGHHTFDKNGDTTNKVISIYQVADVNSKPDFKFIDQIAAK</sequence>
<feature type="domain" description="Leucine-binding protein" evidence="4">
    <location>
        <begin position="46"/>
        <end position="424"/>
    </location>
</feature>
<keyword evidence="2 3" id="KW-0732">Signal</keyword>
<feature type="signal peptide" evidence="3">
    <location>
        <begin position="1"/>
        <end position="32"/>
    </location>
</feature>
<evidence type="ECO:0000256" key="2">
    <source>
        <dbReference type="ARBA" id="ARBA00022729"/>
    </source>
</evidence>
<dbReference type="InterPro" id="IPR028081">
    <property type="entry name" value="Leu-bd"/>
</dbReference>
<comment type="caution">
    <text evidence="5">The sequence shown here is derived from an EMBL/GenBank/DDBJ whole genome shotgun (WGS) entry which is preliminary data.</text>
</comment>
<dbReference type="CDD" id="cd06342">
    <property type="entry name" value="PBP1_ABC_LIVBP-like"/>
    <property type="match status" value="1"/>
</dbReference>
<dbReference type="EMBL" id="BNJG01000001">
    <property type="protein sequence ID" value="GHO55655.1"/>
    <property type="molecule type" value="Genomic_DNA"/>
</dbReference>
<evidence type="ECO:0000313" key="6">
    <source>
        <dbReference type="Proteomes" id="UP000654345"/>
    </source>
</evidence>
<name>A0ABQ3UT87_9CHLR</name>
<evidence type="ECO:0000313" key="5">
    <source>
        <dbReference type="EMBL" id="GHO55655.1"/>
    </source>
</evidence>
<reference evidence="5 6" key="1">
    <citation type="journal article" date="2021" name="Int. J. Syst. Evol. Microbiol.">
        <title>Reticulibacter mediterranei gen. nov., sp. nov., within the new family Reticulibacteraceae fam. nov., and Ktedonospora formicarum gen. nov., sp. nov., Ktedonobacter robiniae sp. nov., Dictyobacter formicarum sp. nov. and Dictyobacter arantiisoli sp. nov., belonging to the class Ktedonobacteria.</title>
        <authorList>
            <person name="Yabe S."/>
            <person name="Zheng Y."/>
            <person name="Wang C.M."/>
            <person name="Sakai Y."/>
            <person name="Abe K."/>
            <person name="Yokota A."/>
            <person name="Donadio S."/>
            <person name="Cavaletti L."/>
            <person name="Monciardini P."/>
        </authorList>
    </citation>
    <scope>NUCLEOTIDE SEQUENCE [LARGE SCALE GENOMIC DNA]</scope>
    <source>
        <strain evidence="5 6">SOSP1-30</strain>
    </source>
</reference>
<proteinExistence type="inferred from homology"/>
<evidence type="ECO:0000256" key="1">
    <source>
        <dbReference type="ARBA" id="ARBA00010062"/>
    </source>
</evidence>
<accession>A0ABQ3UT87</accession>
<organism evidence="5 6">
    <name type="scientific">Ktedonobacter robiniae</name>
    <dbReference type="NCBI Taxonomy" id="2778365"/>
    <lineage>
        <taxon>Bacteria</taxon>
        <taxon>Bacillati</taxon>
        <taxon>Chloroflexota</taxon>
        <taxon>Ktedonobacteria</taxon>
        <taxon>Ktedonobacterales</taxon>
        <taxon>Ktedonobacteraceae</taxon>
        <taxon>Ktedonobacter</taxon>
    </lineage>
</organism>
<gene>
    <name evidence="5" type="ORF">KSB_41300</name>
</gene>
<comment type="similarity">
    <text evidence="1">Belongs to the leucine-binding protein family.</text>
</comment>
<dbReference type="SUPFAM" id="SSF53822">
    <property type="entry name" value="Periplasmic binding protein-like I"/>
    <property type="match status" value="1"/>
</dbReference>
<dbReference type="Gene3D" id="3.40.50.2300">
    <property type="match status" value="2"/>
</dbReference>
<keyword evidence="6" id="KW-1185">Reference proteome</keyword>
<dbReference type="PANTHER" id="PTHR47151:SF2">
    <property type="entry name" value="AMINO ACID BINDING PROTEIN"/>
    <property type="match status" value="1"/>
</dbReference>
<evidence type="ECO:0000256" key="3">
    <source>
        <dbReference type="SAM" id="SignalP"/>
    </source>
</evidence>
<dbReference type="PANTHER" id="PTHR47151">
    <property type="entry name" value="LEU/ILE/VAL-BINDING ABC TRANSPORTER SUBUNIT"/>
    <property type="match status" value="1"/>
</dbReference>